<feature type="compositionally biased region" description="Basic and acidic residues" evidence="7">
    <location>
        <begin position="779"/>
        <end position="788"/>
    </location>
</feature>
<evidence type="ECO:0000256" key="1">
    <source>
        <dbReference type="ARBA" id="ARBA00004245"/>
    </source>
</evidence>
<feature type="compositionally biased region" description="Basic and acidic residues" evidence="7">
    <location>
        <begin position="796"/>
        <end position="831"/>
    </location>
</feature>
<evidence type="ECO:0000259" key="8">
    <source>
        <dbReference type="Pfam" id="PF06886"/>
    </source>
</evidence>
<dbReference type="EMBL" id="CM035418">
    <property type="protein sequence ID" value="KAH7420620.1"/>
    <property type="molecule type" value="Genomic_DNA"/>
</dbReference>
<dbReference type="AlphaFoldDB" id="A0A8T2TDU8"/>
<dbReference type="GO" id="GO:0005874">
    <property type="term" value="C:microtubule"/>
    <property type="evidence" value="ECO:0007669"/>
    <property type="project" value="UniProtKB-KW"/>
</dbReference>
<feature type="compositionally biased region" description="Polar residues" evidence="7">
    <location>
        <begin position="863"/>
        <end position="880"/>
    </location>
</feature>
<reference evidence="9" key="1">
    <citation type="submission" date="2021-08" db="EMBL/GenBank/DDBJ databases">
        <title>WGS assembly of Ceratopteris richardii.</title>
        <authorList>
            <person name="Marchant D.B."/>
            <person name="Chen G."/>
            <person name="Jenkins J."/>
            <person name="Shu S."/>
            <person name="Leebens-Mack J."/>
            <person name="Grimwood J."/>
            <person name="Schmutz J."/>
            <person name="Soltis P."/>
            <person name="Soltis D."/>
            <person name="Chen Z.-H."/>
        </authorList>
    </citation>
    <scope>NUCLEOTIDE SEQUENCE</scope>
    <source>
        <strain evidence="9">Whitten #5841</strain>
        <tissue evidence="9">Leaf</tissue>
    </source>
</reference>
<feature type="compositionally biased region" description="Basic and acidic residues" evidence="7">
    <location>
        <begin position="474"/>
        <end position="488"/>
    </location>
</feature>
<dbReference type="PANTHER" id="PTHR47067:SF7">
    <property type="entry name" value="TPX2 (TARGETING PROTEIN FOR XKLP2) PROTEIN FAMILY"/>
    <property type="match status" value="1"/>
</dbReference>
<feature type="region of interest" description="Disordered" evidence="7">
    <location>
        <begin position="453"/>
        <end position="489"/>
    </location>
</feature>
<protein>
    <recommendedName>
        <fullName evidence="8">TPX2 C-terminal domain-containing protein</fullName>
    </recommendedName>
</protein>
<keyword evidence="10" id="KW-1185">Reference proteome</keyword>
<dbReference type="EMBL" id="CM035418">
    <property type="protein sequence ID" value="KAH7420618.1"/>
    <property type="molecule type" value="Genomic_DNA"/>
</dbReference>
<evidence type="ECO:0000256" key="5">
    <source>
        <dbReference type="ARBA" id="ARBA00023212"/>
    </source>
</evidence>
<comment type="subcellular location">
    <subcellularLocation>
        <location evidence="1">Cytoplasm</location>
        <location evidence="1">Cytoskeleton</location>
    </subcellularLocation>
</comment>
<comment type="caution">
    <text evidence="9">The sequence shown here is derived from an EMBL/GenBank/DDBJ whole genome shotgun (WGS) entry which is preliminary data.</text>
</comment>
<feature type="region of interest" description="Disordered" evidence="7">
    <location>
        <begin position="514"/>
        <end position="539"/>
    </location>
</feature>
<dbReference type="Pfam" id="PF06886">
    <property type="entry name" value="TPX2"/>
    <property type="match status" value="1"/>
</dbReference>
<keyword evidence="6" id="KW-0175">Coiled coil</keyword>
<feature type="region of interest" description="Disordered" evidence="7">
    <location>
        <begin position="620"/>
        <end position="682"/>
    </location>
</feature>
<dbReference type="OrthoDB" id="1939332at2759"/>
<comment type="similarity">
    <text evidence="2">Belongs to the TPX2 family.</text>
</comment>
<name>A0A8T2TDU8_CERRI</name>
<dbReference type="PANTHER" id="PTHR47067">
    <property type="entry name" value="TPX2 (TARGETING PROTEIN FOR XKLP2) PROTEIN FAMILY-RELATED"/>
    <property type="match status" value="1"/>
</dbReference>
<feature type="region of interest" description="Disordered" evidence="7">
    <location>
        <begin position="759"/>
        <end position="910"/>
    </location>
</feature>
<feature type="coiled-coil region" evidence="6">
    <location>
        <begin position="555"/>
        <end position="590"/>
    </location>
</feature>
<proteinExistence type="inferred from homology"/>
<dbReference type="EMBL" id="CM035418">
    <property type="protein sequence ID" value="KAH7420617.1"/>
    <property type="molecule type" value="Genomic_DNA"/>
</dbReference>
<evidence type="ECO:0000313" key="9">
    <source>
        <dbReference type="EMBL" id="KAH7420618.1"/>
    </source>
</evidence>
<evidence type="ECO:0000256" key="6">
    <source>
        <dbReference type="SAM" id="Coils"/>
    </source>
</evidence>
<accession>A0A8T2TDU8</accession>
<evidence type="ECO:0000256" key="2">
    <source>
        <dbReference type="ARBA" id="ARBA00005885"/>
    </source>
</evidence>
<sequence>METGVAILGCYEDETFDHHDLSQEHTVFDGGLTESVSFGRFAMDSHSWVKRSSFNHNQYLEELQNFSTAGSVRQKKAYFEAYYKAIAKKKALENALAAQGIDSCHIIAEEDNDIDHKEVEPESIHKVDLHAENSCTSATITNNMDALAEHVISGAHNNSESVDHSPTFNRKGNQGLDAGKEDTISSLEALHDPCENPCESVADGLQESTINQDNGFRNEEMSIDLHMPMHHGLPDSQDKIFKSAPEANYMSNIAMENCVDPSMSEIRKNGSESLHIENAGADIIDITGARDENVSTVEVTDENIIVDNSMGKHEMQIVDKFEMSEISKREANPSVESPVQHAADIKVPVLPKRIQVQSMPSSGKAKGSSNTMLRAPSPSLKLERGATQKNQTPGMVEKHVQTARGNIHGVHDIEKKNSAVTKTHLSSTVSQPFSLATNKRPVVTNPLHEQISPKLQRKANQPIPVTDENTTVKGRLDQQPKANSDPKRVVNSKISRKADVSSVKEQKQVGVRNNGLTQPCLNGSVRKSRPSPAKGNSSTFNFKCHERAEKRKEFNSKMEAKISAKEAERNQAVARTQEEAEEEIKQLRKTLRFKATPMPNFYQETSEQKIEIKKSMIPTTRAKSPRLGQRRAPSPNNLESTLLSKVVGEKSKEPAAKQVSRNSAFTESKPSSTRRIRSTFSPSRKVCEGSNHLVEQRTQNLSLGAFKTLQVESEGVHSDFISSGEILEEPKGYENLNFSEPADVKPNVSEKERQTLVVNESADLKGQVSASQSIGGKIKHNDAKEKSETLVLNKSADMKDHGSGLSTSDERAGDAKREKSACHGGNMEKCKKGVVSGKDMKREASGTPAKIPKRDMTPKRGTRASTISNIATVQKGNTVTHVLKQQEDIDASKSSMGNDHSASGDLSKKG</sequence>
<gene>
    <name evidence="9" type="ORF">KP509_13G014600</name>
</gene>
<organism evidence="9 10">
    <name type="scientific">Ceratopteris richardii</name>
    <name type="common">Triangle waterfern</name>
    <dbReference type="NCBI Taxonomy" id="49495"/>
    <lineage>
        <taxon>Eukaryota</taxon>
        <taxon>Viridiplantae</taxon>
        <taxon>Streptophyta</taxon>
        <taxon>Embryophyta</taxon>
        <taxon>Tracheophyta</taxon>
        <taxon>Polypodiopsida</taxon>
        <taxon>Polypodiidae</taxon>
        <taxon>Polypodiales</taxon>
        <taxon>Pteridineae</taxon>
        <taxon>Pteridaceae</taxon>
        <taxon>Parkerioideae</taxon>
        <taxon>Ceratopteris</taxon>
    </lineage>
</organism>
<evidence type="ECO:0000256" key="3">
    <source>
        <dbReference type="ARBA" id="ARBA00022490"/>
    </source>
</evidence>
<dbReference type="InterPro" id="IPR027329">
    <property type="entry name" value="TPX2_C"/>
</dbReference>
<keyword evidence="5" id="KW-0206">Cytoskeleton</keyword>
<feature type="domain" description="TPX2 C-terminal" evidence="8">
    <location>
        <begin position="540"/>
        <end position="609"/>
    </location>
</feature>
<keyword evidence="4" id="KW-0493">Microtubule</keyword>
<feature type="compositionally biased region" description="Polar residues" evidence="7">
    <location>
        <begin position="892"/>
        <end position="901"/>
    </location>
</feature>
<evidence type="ECO:0000256" key="4">
    <source>
        <dbReference type="ARBA" id="ARBA00022701"/>
    </source>
</evidence>
<evidence type="ECO:0000256" key="7">
    <source>
        <dbReference type="SAM" id="MobiDB-lite"/>
    </source>
</evidence>
<feature type="compositionally biased region" description="Polar residues" evidence="7">
    <location>
        <begin position="634"/>
        <end position="643"/>
    </location>
</feature>
<evidence type="ECO:0000313" key="10">
    <source>
        <dbReference type="Proteomes" id="UP000825935"/>
    </source>
</evidence>
<dbReference type="Proteomes" id="UP000825935">
    <property type="component" value="Chromosome 13"/>
</dbReference>
<keyword evidence="3" id="KW-0963">Cytoplasm</keyword>
<dbReference type="InterPro" id="IPR044216">
    <property type="entry name" value="WDL7"/>
</dbReference>
<feature type="compositionally biased region" description="Polar residues" evidence="7">
    <location>
        <begin position="659"/>
        <end position="671"/>
    </location>
</feature>